<reference evidence="6" key="2">
    <citation type="submission" date="2019-06" db="EMBL/GenBank/DDBJ databases">
        <title>Genomics analysis of Aphanomyces spp. identifies a new class of oomycete effector associated with host adaptation.</title>
        <authorList>
            <person name="Gaulin E."/>
        </authorList>
    </citation>
    <scope>NUCLEOTIDE SEQUENCE</scope>
    <source>
        <strain evidence="6">CBS 578.67</strain>
    </source>
</reference>
<dbReference type="Pfam" id="PF01833">
    <property type="entry name" value="TIG"/>
    <property type="match status" value="5"/>
</dbReference>
<evidence type="ECO:0000256" key="3">
    <source>
        <dbReference type="SAM" id="SignalP"/>
    </source>
</evidence>
<dbReference type="PANTHER" id="PTHR46769:SF2">
    <property type="entry name" value="FIBROCYSTIN-L ISOFORM 2 PRECURSOR-RELATED"/>
    <property type="match status" value="1"/>
</dbReference>
<dbReference type="SMART" id="SM00560">
    <property type="entry name" value="LamGL"/>
    <property type="match status" value="1"/>
</dbReference>
<dbReference type="InterPro" id="IPR002909">
    <property type="entry name" value="IPT_dom"/>
</dbReference>
<dbReference type="Gene3D" id="2.60.40.10">
    <property type="entry name" value="Immunoglobulins"/>
    <property type="match status" value="8"/>
</dbReference>
<dbReference type="EMBL" id="VJMH01005136">
    <property type="protein sequence ID" value="KAF0700133.1"/>
    <property type="molecule type" value="Genomic_DNA"/>
</dbReference>
<keyword evidence="2" id="KW-1015">Disulfide bond</keyword>
<dbReference type="EMBL" id="CAADRA010005157">
    <property type="protein sequence ID" value="VFT86203.1"/>
    <property type="molecule type" value="Genomic_DNA"/>
</dbReference>
<feature type="domain" description="IPT/TIG" evidence="4">
    <location>
        <begin position="1159"/>
        <end position="1243"/>
    </location>
</feature>
<reference evidence="7 8" key="1">
    <citation type="submission" date="2019-03" db="EMBL/GenBank/DDBJ databases">
        <authorList>
            <person name="Gaulin E."/>
            <person name="Dumas B."/>
        </authorList>
    </citation>
    <scope>NUCLEOTIDE SEQUENCE [LARGE SCALE GENOMIC DNA]</scope>
    <source>
        <strain evidence="7">CBS 568.67</strain>
    </source>
</reference>
<name>A0A485KMW9_9STRA</name>
<dbReference type="Gene3D" id="2.60.120.200">
    <property type="match status" value="2"/>
</dbReference>
<evidence type="ECO:0000256" key="1">
    <source>
        <dbReference type="ARBA" id="ARBA00022729"/>
    </source>
</evidence>
<dbReference type="SUPFAM" id="SSF49899">
    <property type="entry name" value="Concanavalin A-like lectins/glucanases"/>
    <property type="match status" value="2"/>
</dbReference>
<dbReference type="InterPro" id="IPR013783">
    <property type="entry name" value="Ig-like_fold"/>
</dbReference>
<dbReference type="InterPro" id="IPR013320">
    <property type="entry name" value="ConA-like_dom_sf"/>
</dbReference>
<feature type="domain" description="IPT/TIG" evidence="4">
    <location>
        <begin position="1420"/>
        <end position="1502"/>
    </location>
</feature>
<dbReference type="SMART" id="SM00429">
    <property type="entry name" value="IPT"/>
    <property type="match status" value="8"/>
</dbReference>
<evidence type="ECO:0000313" key="7">
    <source>
        <dbReference type="EMBL" id="VFT86203.1"/>
    </source>
</evidence>
<protein>
    <submittedName>
        <fullName evidence="7">Aste57867_9321 protein</fullName>
    </submittedName>
</protein>
<feature type="domain" description="LamG-like jellyroll fold" evidence="5">
    <location>
        <begin position="104"/>
        <end position="246"/>
    </location>
</feature>
<keyword evidence="1 3" id="KW-0732">Signal</keyword>
<dbReference type="Proteomes" id="UP000332933">
    <property type="component" value="Unassembled WGS sequence"/>
</dbReference>
<evidence type="ECO:0000259" key="4">
    <source>
        <dbReference type="SMART" id="SM00429"/>
    </source>
</evidence>
<evidence type="ECO:0000256" key="2">
    <source>
        <dbReference type="ARBA" id="ARBA00023157"/>
    </source>
</evidence>
<feature type="domain" description="IPT/TIG" evidence="4">
    <location>
        <begin position="1331"/>
        <end position="1416"/>
    </location>
</feature>
<dbReference type="SUPFAM" id="SSF81296">
    <property type="entry name" value="E set domains"/>
    <property type="match status" value="6"/>
</dbReference>
<feature type="domain" description="IPT/TIG" evidence="4">
    <location>
        <begin position="984"/>
        <end position="1070"/>
    </location>
</feature>
<dbReference type="InterPro" id="IPR006558">
    <property type="entry name" value="LamG-like"/>
</dbReference>
<evidence type="ECO:0000259" key="5">
    <source>
        <dbReference type="SMART" id="SM00560"/>
    </source>
</evidence>
<organism evidence="7 8">
    <name type="scientific">Aphanomyces stellatus</name>
    <dbReference type="NCBI Taxonomy" id="120398"/>
    <lineage>
        <taxon>Eukaryota</taxon>
        <taxon>Sar</taxon>
        <taxon>Stramenopiles</taxon>
        <taxon>Oomycota</taxon>
        <taxon>Saprolegniomycetes</taxon>
        <taxon>Saprolegniales</taxon>
        <taxon>Verrucalvaceae</taxon>
        <taxon>Aphanomyces</taxon>
    </lineage>
</organism>
<dbReference type="InterPro" id="IPR052387">
    <property type="entry name" value="Fibrocystin"/>
</dbReference>
<proteinExistence type="predicted"/>
<feature type="signal peptide" evidence="3">
    <location>
        <begin position="1"/>
        <end position="22"/>
    </location>
</feature>
<dbReference type="PANTHER" id="PTHR46769">
    <property type="entry name" value="POLYCYSTIC KIDNEY AND HEPATIC DISEASE 1 (AUTOSOMAL RECESSIVE)-LIKE 1"/>
    <property type="match status" value="1"/>
</dbReference>
<feature type="domain" description="IPT/TIG" evidence="4">
    <location>
        <begin position="727"/>
        <end position="811"/>
    </location>
</feature>
<evidence type="ECO:0000313" key="6">
    <source>
        <dbReference type="EMBL" id="KAF0700133.1"/>
    </source>
</evidence>
<feature type="domain" description="IPT/TIG" evidence="4">
    <location>
        <begin position="813"/>
        <end position="896"/>
    </location>
</feature>
<feature type="domain" description="IPT/TIG" evidence="4">
    <location>
        <begin position="898"/>
        <end position="982"/>
    </location>
</feature>
<gene>
    <name evidence="7" type="primary">Aste57867_9321</name>
    <name evidence="6" type="ORF">As57867_009285</name>
    <name evidence="7" type="ORF">ASTE57867_9321</name>
</gene>
<keyword evidence="8" id="KW-1185">Reference proteome</keyword>
<sequence length="1660" mass="178888">MFQRARLFAVLALLLEACLVESSIPWRPFTALRPGQLLAYFPLDSDLQDASPRGDPAENSQSQVNVNVVLTKHGLPDGSRGVSAFFNGESYIEANVNINSNVHGDLTMGAWVFIPEYIDNHASQSDPTAVYDATSFIMTHAPNDTFERSLGINYRGKGWSTFTGASNNGIAGGLIVKTGTWTFVAASYSQAQQSVVLYVDGQIMTAQTTMRMGLSVLRIGSGGNPGSGFYGFMNHVFVYTAALNAGELNFLRTTVAPTLAPVVGTAGYALQFTPSDLYQVVLPLPSNMGNAMALSMYMTVDFATHSRVCLFSLMAASASTHTIYLGYDPTSTTFVLELNTAQSTWTSGNLALPTHGTWVNFALTWSQNTLNFYLDGQLQATTSYTLPLLQANGNICLGACDGKTGFYGLLDEIQLWNVASLPQDLTLKLRGDEPGLAGYWDMNYASLDHPSLQIQSKAFTFSSRLTAKIQIVAYLDTTSGSMFLAPSSCPVGDQVFATMNQPVNVVLNMSFVGVSSVPVVSISQLPQKGTLYLNPPGVFDITLAQTIATVPFAVSGQANIIFMANPNDFGHNYASLQFTANGAQNSQTVVFRVAELPIEPHLIMQDQITQRLTGFRFEDIDADEYTGTVDATLQITSSQPYIQVSIPNTDLAVQSRTTSSSSKTISLLGDSATVTTVANQLDIKTPSAFTVSTTFSIGVKDTGPHNNPAATYDNSFGLQLINTMGQIPSIQSIQPSVAYVQGGHFVVITGQYVYPNMVCQFYNTTTVATVVSNSQVQCPIPPSPLGVAGIVPLSLLFFGQFESRAVQFSYVSPLQITSVFPTIVNAMGGTIVTIDTSYVTDTMFCILGGAAVVPASILTLSSITCRIPPLSLPSSTLAISPNGVDSSPAISPLVVVWPPKSVWLNPSSGPVGGTSRWIEVHGLNFINQSYCVVDNQRTLMQFESPTMVKCLLPPSNDYHMAPVSVALEGTQVELPILTYEFYTDAQLQSIAPLNGPISGGTLINIYGVNFRNAPALLCRFQSNQTSPAIFISSSSIQCTVPMLTAYVATVDISMNGVDFSSDHLIFYTYDPPRISNIYPPLGPLEGGTMLTVFGDHFPKSALLACVFGARQSPAKFISSNVVQCVTPAIALAQNYIFQLSVNGQDTILNPAISFKYYSALTFSSISVSSGSVLGGSTVRISGTFPPSTIVRCSFGSVFVIATSSSPTEINCIAPYQSQPQRSPMSVAMNGAQYFSTPWLFDYYVAPNIANIEPRLVPQNSTSYIFVYGVFPPNSYAVTCQVGSQQVFGRYSNSSVIQCGPITWTTVGDISVELAWNLIDYTTFRKTVHVHLPVVLEQLTPISSIVGLQQQVTLQGYNFLNLTSLTCVWNQTIITPASFISSTQVQCLSPLTYSMGGLPVAVSLNGGIDMCSPLTFTVVASPQVTSIFPSFGPSLTVVYLSLANELVASSVNCQFDSVIVGAQLVNSTSVMCEVPVLPPPHVLSLRIFVWDQLVTTGFNFTVVEPVTVLQLFPTTVGLDDNNTYIDVYAVMTPQTTLNCRFGQSNATIGVVTPLGFRCLAPLQTQEISLDLYISITNQPFESTGFSISYIKQASIVVHPTLGPISGNTKLCFRQQHKHYRDICLGYFDSMFNTVCIGTIQCKFSTGPTKFTFGYVLLSIRG</sequence>
<feature type="domain" description="IPT/TIG" evidence="4">
    <location>
        <begin position="1071"/>
        <end position="1157"/>
    </location>
</feature>
<dbReference type="CDD" id="cd00603">
    <property type="entry name" value="IPT_PCSR"/>
    <property type="match status" value="1"/>
</dbReference>
<evidence type="ECO:0000313" key="8">
    <source>
        <dbReference type="Proteomes" id="UP000332933"/>
    </source>
</evidence>
<dbReference type="InterPro" id="IPR014756">
    <property type="entry name" value="Ig_E-set"/>
</dbReference>
<accession>A0A485KMW9</accession>
<dbReference type="OrthoDB" id="124527at2759"/>
<feature type="chain" id="PRO_5036116112" evidence="3">
    <location>
        <begin position="23"/>
        <end position="1660"/>
    </location>
</feature>
<dbReference type="CDD" id="cd00102">
    <property type="entry name" value="IPT"/>
    <property type="match status" value="3"/>
</dbReference>
<dbReference type="Pfam" id="PF13385">
    <property type="entry name" value="Laminin_G_3"/>
    <property type="match status" value="2"/>
</dbReference>